<evidence type="ECO:0000313" key="5">
    <source>
        <dbReference type="EMBL" id="KMQ86526.1"/>
    </source>
</evidence>
<evidence type="ECO:0000259" key="4">
    <source>
        <dbReference type="Pfam" id="PF00326"/>
    </source>
</evidence>
<dbReference type="Pfam" id="PF00326">
    <property type="entry name" value="Peptidase_S9"/>
    <property type="match status" value="1"/>
</dbReference>
<accession>A0A0J7K8I5</accession>
<dbReference type="PANTHER" id="PTHR42776">
    <property type="entry name" value="SERINE PEPTIDASE S9 FAMILY MEMBER"/>
    <property type="match status" value="1"/>
</dbReference>
<dbReference type="STRING" id="67767.A0A0J7K8I5"/>
<keyword evidence="6" id="KW-1185">Reference proteome</keyword>
<evidence type="ECO:0000256" key="3">
    <source>
        <dbReference type="ARBA" id="ARBA00022825"/>
    </source>
</evidence>
<evidence type="ECO:0000256" key="2">
    <source>
        <dbReference type="ARBA" id="ARBA00022801"/>
    </source>
</evidence>
<reference evidence="5 6" key="1">
    <citation type="submission" date="2015-04" db="EMBL/GenBank/DDBJ databases">
        <title>Lasius niger genome sequencing.</title>
        <authorList>
            <person name="Konorov E.A."/>
            <person name="Nikitin M.A."/>
            <person name="Kirill M.V."/>
            <person name="Chang P."/>
        </authorList>
    </citation>
    <scope>NUCLEOTIDE SEQUENCE [LARGE SCALE GENOMIC DNA]</scope>
    <source>
        <tissue evidence="5">Whole</tissue>
    </source>
</reference>
<dbReference type="Gene3D" id="3.40.50.1820">
    <property type="entry name" value="alpha/beta hydrolase"/>
    <property type="match status" value="1"/>
</dbReference>
<dbReference type="InterPro" id="IPR011042">
    <property type="entry name" value="6-blade_b-propeller_TolB-like"/>
</dbReference>
<keyword evidence="3" id="KW-0720">Serine protease</keyword>
<dbReference type="Pfam" id="PF07676">
    <property type="entry name" value="PD40"/>
    <property type="match status" value="3"/>
</dbReference>
<dbReference type="InterPro" id="IPR011659">
    <property type="entry name" value="WD40"/>
</dbReference>
<dbReference type="InterPro" id="IPR001375">
    <property type="entry name" value="Peptidase_S9_cat"/>
</dbReference>
<name>A0A0J7K8I5_LASNI</name>
<sequence>MAVRAPSAVDPSVLKSRRGAESGLSGIDALAALLRGYLRGRIVMKSWPAGRYLLPRLLIGWCYSVAVHAAPATAPHAFGVRDLVMLQRVADPQLSPDGHYAAFTVQSTDYAADRTRTAIYLLDLRGRTAPPRWIARGDSPRWAPNGQSLYYLAPQQGVEQLWRQPARTAAAPQQVTQAPLDVRAYKLSPDGKAALLAYAVFIDCADLACTEQRLAKRAVDKSSGHVYQRLFVRHWDSWSDGRRNQLFYARFDAAGRLPAEPVWLSRALDGDVPSKPFGDDSEFAFAPDGKYVYFDLRLAGKSEPWSTNFDIYRVPVTGAALPSNLTANNRAWDAYPVPSPDGKTLYYLAMKQPGFEADRFAVMALDLRDGQRREVDPQWDRSAASLAISPDGKRLYVSADDEGQHPLFSIDPVDGKVRKRVDEGTVAALSLGADSLLLAKDDLRHPTDLYLADAAGGGLKQVTHFNRAQLAQVKMGQPEFFSFSGWNGQRVQGYVVKPVDYQAGRRYPVAFIIHGGPQGAMGNDWNYRWNPQTYAGQGFAVVTVNFHGSTGYGQAFTDSISGDWGGKPLQDLQLGWRAAL</sequence>
<dbReference type="SUPFAM" id="SSF82171">
    <property type="entry name" value="DPP6 N-terminal domain-like"/>
    <property type="match status" value="1"/>
</dbReference>
<feature type="non-terminal residue" evidence="5">
    <location>
        <position position="580"/>
    </location>
</feature>
<dbReference type="GO" id="GO:0006508">
    <property type="term" value="P:proteolysis"/>
    <property type="evidence" value="ECO:0007669"/>
    <property type="project" value="InterPro"/>
</dbReference>
<dbReference type="EMBL" id="LBMM01011946">
    <property type="protein sequence ID" value="KMQ86526.1"/>
    <property type="molecule type" value="Genomic_DNA"/>
</dbReference>
<dbReference type="GO" id="GO:0004252">
    <property type="term" value="F:serine-type endopeptidase activity"/>
    <property type="evidence" value="ECO:0007669"/>
    <property type="project" value="TreeGrafter"/>
</dbReference>
<feature type="domain" description="Peptidase S9 prolyl oligopeptidase catalytic" evidence="4">
    <location>
        <begin position="525"/>
        <end position="579"/>
    </location>
</feature>
<keyword evidence="1" id="KW-0732">Signal</keyword>
<dbReference type="Proteomes" id="UP000036403">
    <property type="component" value="Unassembled WGS sequence"/>
</dbReference>
<dbReference type="AlphaFoldDB" id="A0A0J7K8I5"/>
<dbReference type="Gene3D" id="2.120.10.30">
    <property type="entry name" value="TolB, C-terminal domain"/>
    <property type="match status" value="2"/>
</dbReference>
<dbReference type="PaxDb" id="67767-A0A0J7K8I5"/>
<evidence type="ECO:0000313" key="6">
    <source>
        <dbReference type="Proteomes" id="UP000036403"/>
    </source>
</evidence>
<protein>
    <submittedName>
        <fullName evidence="5">Peptidase s9</fullName>
    </submittedName>
</protein>
<dbReference type="InterPro" id="IPR029058">
    <property type="entry name" value="AB_hydrolase_fold"/>
</dbReference>
<comment type="caution">
    <text evidence="5">The sequence shown here is derived from an EMBL/GenBank/DDBJ whole genome shotgun (WGS) entry which is preliminary data.</text>
</comment>
<dbReference type="OrthoDB" id="6377135at2759"/>
<dbReference type="SUPFAM" id="SSF53474">
    <property type="entry name" value="alpha/beta-Hydrolases"/>
    <property type="match status" value="1"/>
</dbReference>
<evidence type="ECO:0000256" key="1">
    <source>
        <dbReference type="ARBA" id="ARBA00022729"/>
    </source>
</evidence>
<gene>
    <name evidence="5" type="ORF">RF55_14461</name>
</gene>
<dbReference type="PANTHER" id="PTHR42776:SF13">
    <property type="entry name" value="DIPEPTIDYL-PEPTIDASE 5"/>
    <property type="match status" value="1"/>
</dbReference>
<proteinExistence type="predicted"/>
<keyword evidence="3" id="KW-0645">Protease</keyword>
<organism evidence="5 6">
    <name type="scientific">Lasius niger</name>
    <name type="common">Black garden ant</name>
    <dbReference type="NCBI Taxonomy" id="67767"/>
    <lineage>
        <taxon>Eukaryota</taxon>
        <taxon>Metazoa</taxon>
        <taxon>Ecdysozoa</taxon>
        <taxon>Arthropoda</taxon>
        <taxon>Hexapoda</taxon>
        <taxon>Insecta</taxon>
        <taxon>Pterygota</taxon>
        <taxon>Neoptera</taxon>
        <taxon>Endopterygota</taxon>
        <taxon>Hymenoptera</taxon>
        <taxon>Apocrita</taxon>
        <taxon>Aculeata</taxon>
        <taxon>Formicoidea</taxon>
        <taxon>Formicidae</taxon>
        <taxon>Formicinae</taxon>
        <taxon>Lasius</taxon>
        <taxon>Lasius</taxon>
    </lineage>
</organism>
<keyword evidence="2" id="KW-0378">Hydrolase</keyword>